<organism evidence="1">
    <name type="scientific">marine sediment metagenome</name>
    <dbReference type="NCBI Taxonomy" id="412755"/>
    <lineage>
        <taxon>unclassified sequences</taxon>
        <taxon>metagenomes</taxon>
        <taxon>ecological metagenomes</taxon>
    </lineage>
</organism>
<evidence type="ECO:0000313" key="1">
    <source>
        <dbReference type="EMBL" id="KKN88711.1"/>
    </source>
</evidence>
<protein>
    <submittedName>
        <fullName evidence="1">Uncharacterized protein</fullName>
    </submittedName>
</protein>
<reference evidence="1" key="1">
    <citation type="journal article" date="2015" name="Nature">
        <title>Complex archaea that bridge the gap between prokaryotes and eukaryotes.</title>
        <authorList>
            <person name="Spang A."/>
            <person name="Saw J.H."/>
            <person name="Jorgensen S.L."/>
            <person name="Zaremba-Niedzwiedzka K."/>
            <person name="Martijn J."/>
            <person name="Lind A.E."/>
            <person name="van Eijk R."/>
            <person name="Schleper C."/>
            <person name="Guy L."/>
            <person name="Ettema T.J."/>
        </authorList>
    </citation>
    <scope>NUCLEOTIDE SEQUENCE</scope>
</reference>
<gene>
    <name evidence="1" type="ORF">LCGC14_0246020</name>
</gene>
<dbReference type="EMBL" id="LAZR01000126">
    <property type="protein sequence ID" value="KKN88711.1"/>
    <property type="molecule type" value="Genomic_DNA"/>
</dbReference>
<comment type="caution">
    <text evidence="1">The sequence shown here is derived from an EMBL/GenBank/DDBJ whole genome shotgun (WGS) entry which is preliminary data.</text>
</comment>
<dbReference type="AlphaFoldDB" id="A0A0F9WR42"/>
<sequence length="107" mass="12587">MNSIGKPRKDVFWKDVPEKEKYQFLPNTYADQFSHIFGTSPKKYEDRSISMIELQYRLDLLKFDAEFLEVKFPNYIKDETSMKALILREYGEDAGKLVEILANIKGN</sequence>
<accession>A0A0F9WR42</accession>
<name>A0A0F9WR42_9ZZZZ</name>
<proteinExistence type="predicted"/>